<dbReference type="InterPro" id="IPR015507">
    <property type="entry name" value="rRNA-MeTfrase_E"/>
</dbReference>
<accession>J5K6S0</accession>
<evidence type="ECO:0000256" key="2">
    <source>
        <dbReference type="ARBA" id="ARBA00022603"/>
    </source>
</evidence>
<organism evidence="13 14">
    <name type="scientific">SAR86 cluster bacterium SAR86A</name>
    <dbReference type="NCBI Taxonomy" id="1123866"/>
    <lineage>
        <taxon>Bacteria</taxon>
        <taxon>Pseudomonadati</taxon>
        <taxon>Pseudomonadota</taxon>
        <taxon>Gammaproteobacteria</taxon>
        <taxon>SAR86 cluster</taxon>
    </lineage>
</organism>
<dbReference type="InterPro" id="IPR050082">
    <property type="entry name" value="RNA_methyltr_RlmE"/>
</dbReference>
<evidence type="ECO:0000256" key="10">
    <source>
        <dbReference type="ARBA" id="ARBA00048970"/>
    </source>
</evidence>
<proteinExistence type="predicted"/>
<evidence type="ECO:0000256" key="9">
    <source>
        <dbReference type="ARBA" id="ARBA00042745"/>
    </source>
</evidence>
<dbReference type="Gene3D" id="3.40.50.150">
    <property type="entry name" value="Vaccinia Virus protein VP39"/>
    <property type="match status" value="1"/>
</dbReference>
<evidence type="ECO:0000313" key="13">
    <source>
        <dbReference type="EMBL" id="EJP71633.1"/>
    </source>
</evidence>
<dbReference type="Proteomes" id="UP000010305">
    <property type="component" value="Unassembled WGS sequence"/>
</dbReference>
<evidence type="ECO:0000256" key="6">
    <source>
        <dbReference type="ARBA" id="ARBA00038861"/>
    </source>
</evidence>
<dbReference type="EMBL" id="JH611156">
    <property type="protein sequence ID" value="EJP71633.1"/>
    <property type="molecule type" value="Genomic_DNA"/>
</dbReference>
<dbReference type="AlphaFoldDB" id="J5K6S0"/>
<dbReference type="HOGENOM" id="CLU_009422_4_1_6"/>
<reference evidence="13 14" key="1">
    <citation type="journal article" date="2012" name="ISME J.">
        <title>Genomic insights to SAR86, an abundant and uncultivated marine bacterial lineage.</title>
        <authorList>
            <person name="Dupont C.L."/>
            <person name="Rusch D.B."/>
            <person name="Yooseph S."/>
            <person name="Lombardo M.J."/>
            <person name="Richter R.A."/>
            <person name="Valas R."/>
            <person name="Novotny M."/>
            <person name="Yee-Greenbaum J."/>
            <person name="Selengut J.D."/>
            <person name="Haft D.H."/>
            <person name="Halpern A.L."/>
            <person name="Lasken R.S."/>
            <person name="Nealson K."/>
            <person name="Friedman R."/>
            <person name="Venter J.C."/>
        </authorList>
    </citation>
    <scope>NUCLEOTIDE SEQUENCE [LARGE SCALE GENOMIC DNA]</scope>
</reference>
<keyword evidence="1" id="KW-0698">rRNA processing</keyword>
<evidence type="ECO:0000256" key="8">
    <source>
        <dbReference type="ARBA" id="ARBA00041995"/>
    </source>
</evidence>
<evidence type="ECO:0000256" key="11">
    <source>
        <dbReference type="PIRSR" id="PIRSR005461-1"/>
    </source>
</evidence>
<keyword evidence="4 11" id="KW-0949">S-adenosyl-L-methionine</keyword>
<evidence type="ECO:0000256" key="3">
    <source>
        <dbReference type="ARBA" id="ARBA00022679"/>
    </source>
</evidence>
<name>J5K6S0_9GAMM</name>
<evidence type="ECO:0000313" key="14">
    <source>
        <dbReference type="Proteomes" id="UP000010305"/>
    </source>
</evidence>
<keyword evidence="2 13" id="KW-0489">Methyltransferase</keyword>
<evidence type="ECO:0000259" key="12">
    <source>
        <dbReference type="Pfam" id="PF01728"/>
    </source>
</evidence>
<comment type="catalytic activity">
    <reaction evidence="10">
        <text>uridine(2552) in 23S rRNA + S-adenosyl-L-methionine = 2'-O-methyluridine(2552) in 23S rRNA + S-adenosyl-L-homocysteine + H(+)</text>
        <dbReference type="Rhea" id="RHEA:42720"/>
        <dbReference type="Rhea" id="RHEA-COMP:10202"/>
        <dbReference type="Rhea" id="RHEA-COMP:10203"/>
        <dbReference type="ChEBI" id="CHEBI:15378"/>
        <dbReference type="ChEBI" id="CHEBI:57856"/>
        <dbReference type="ChEBI" id="CHEBI:59789"/>
        <dbReference type="ChEBI" id="CHEBI:65315"/>
        <dbReference type="ChEBI" id="CHEBI:74478"/>
        <dbReference type="EC" id="2.1.1.166"/>
    </reaction>
</comment>
<feature type="domain" description="Ribosomal RNA methyltransferase FtsJ" evidence="12">
    <location>
        <begin position="15"/>
        <end position="186"/>
    </location>
</feature>
<evidence type="ECO:0000256" key="1">
    <source>
        <dbReference type="ARBA" id="ARBA00022552"/>
    </source>
</evidence>
<gene>
    <name evidence="13" type="primary">rrmJ</name>
    <name evidence="13" type="ORF">NT01SARS_0104</name>
</gene>
<feature type="active site" description="Proton acceptor" evidence="11">
    <location>
        <position position="145"/>
    </location>
</feature>
<dbReference type="PANTHER" id="PTHR10920:SF13">
    <property type="entry name" value="PRE-RRNA 2'-O-RIBOSE RNA METHYLTRANSFERASE FTSJ3"/>
    <property type="match status" value="1"/>
</dbReference>
<dbReference type="InterPro" id="IPR002877">
    <property type="entry name" value="RNA_MeTrfase_FtsJ_dom"/>
</dbReference>
<dbReference type="Pfam" id="PF01728">
    <property type="entry name" value="FtsJ"/>
    <property type="match status" value="1"/>
</dbReference>
<dbReference type="GO" id="GO:0001510">
    <property type="term" value="P:RNA methylation"/>
    <property type="evidence" value="ECO:0007669"/>
    <property type="project" value="InterPro"/>
</dbReference>
<dbReference type="GO" id="GO:0006364">
    <property type="term" value="P:rRNA processing"/>
    <property type="evidence" value="ECO:0007669"/>
    <property type="project" value="UniProtKB-KW"/>
</dbReference>
<dbReference type="GO" id="GO:0008173">
    <property type="term" value="F:RNA methyltransferase activity"/>
    <property type="evidence" value="ECO:0007669"/>
    <property type="project" value="TreeGrafter"/>
</dbReference>
<dbReference type="EC" id="2.1.1.166" evidence="6"/>
<dbReference type="PANTHER" id="PTHR10920">
    <property type="entry name" value="RIBOSOMAL RNA METHYLTRANSFERASE"/>
    <property type="match status" value="1"/>
</dbReference>
<evidence type="ECO:0000256" key="4">
    <source>
        <dbReference type="ARBA" id="ARBA00022691"/>
    </source>
</evidence>
<sequence>MHQDNWSLKAKKMGYRSRAVFKLEEILLKLHKNQINKVLDLGSAPGGWSQFIINKYPHSKIIAVDILHMEPIDGVQFIKKNIEDIDSIQLINSQKGKFDLVISDIAPNLTGISAVDNENIYELNKITINLANIYLSEVNSAVVIKTFQNNNFKSLKKEMELFFKIVQTYKPAASKNKSAETYLYGAR</sequence>
<comment type="function">
    <text evidence="5">Specifically methylates the uridine in position 2552 of 23S rRNA at the 2'-O position of the ribose in the fully assembled 50S ribosomal subunit.</text>
</comment>
<dbReference type="PIRSF" id="PIRSF005461">
    <property type="entry name" value="23S_rRNA_mtase"/>
    <property type="match status" value="1"/>
</dbReference>
<keyword evidence="3 13" id="KW-0808">Transferase</keyword>
<protein>
    <recommendedName>
        <fullName evidence="7">Ribosomal RNA large subunit methyltransferase E</fullName>
        <ecNumber evidence="6">2.1.1.166</ecNumber>
    </recommendedName>
    <alternativeName>
        <fullName evidence="9">23S rRNA Um2552 methyltransferase</fullName>
    </alternativeName>
    <alternativeName>
        <fullName evidence="8">rRNA (uridine-2'-O-)-methyltransferase</fullName>
    </alternativeName>
</protein>
<evidence type="ECO:0000256" key="7">
    <source>
        <dbReference type="ARBA" id="ARBA00041129"/>
    </source>
</evidence>
<dbReference type="SUPFAM" id="SSF53335">
    <property type="entry name" value="S-adenosyl-L-methionine-dependent methyltransferases"/>
    <property type="match status" value="1"/>
</dbReference>
<dbReference type="STRING" id="1123866.NT01SARS_0104"/>
<dbReference type="InterPro" id="IPR029063">
    <property type="entry name" value="SAM-dependent_MTases_sf"/>
</dbReference>
<evidence type="ECO:0000256" key="5">
    <source>
        <dbReference type="ARBA" id="ARBA00037569"/>
    </source>
</evidence>